<accession>A0ABS6G621</accession>
<gene>
    <name evidence="1" type="ORF">KQI88_16045</name>
</gene>
<organism evidence="1 2">
    <name type="scientific">Alkaliphilus flagellatus</name>
    <dbReference type="NCBI Taxonomy" id="2841507"/>
    <lineage>
        <taxon>Bacteria</taxon>
        <taxon>Bacillati</taxon>
        <taxon>Bacillota</taxon>
        <taxon>Clostridia</taxon>
        <taxon>Peptostreptococcales</taxon>
        <taxon>Natronincolaceae</taxon>
        <taxon>Alkaliphilus</taxon>
    </lineage>
</organism>
<sequence>MSKKRLLVPEARHALEEFKLEIANEFGVNDPRHLASKHTGLIVRDLVEMGEKQLINKK</sequence>
<evidence type="ECO:0000313" key="2">
    <source>
        <dbReference type="Proteomes" id="UP000779508"/>
    </source>
</evidence>
<reference evidence="1 2" key="1">
    <citation type="submission" date="2021-06" db="EMBL/GenBank/DDBJ databases">
        <authorList>
            <person name="Sun Q."/>
            <person name="Li D."/>
        </authorList>
    </citation>
    <scope>NUCLEOTIDE SEQUENCE [LARGE SCALE GENOMIC DNA]</scope>
    <source>
        <strain evidence="1 2">MSJ-5</strain>
    </source>
</reference>
<proteinExistence type="predicted"/>
<comment type="caution">
    <text evidence="1">The sequence shown here is derived from an EMBL/GenBank/DDBJ whole genome shotgun (WGS) entry which is preliminary data.</text>
</comment>
<dbReference type="Pfam" id="PF00269">
    <property type="entry name" value="SASP"/>
    <property type="match status" value="1"/>
</dbReference>
<keyword evidence="2" id="KW-1185">Reference proteome</keyword>
<name>A0ABS6G621_9FIRM</name>
<dbReference type="RefSeq" id="WP_216419046.1">
    <property type="nucleotide sequence ID" value="NZ_JAHLQK010000006.1"/>
</dbReference>
<evidence type="ECO:0000313" key="1">
    <source>
        <dbReference type="EMBL" id="MBU5677930.1"/>
    </source>
</evidence>
<protein>
    <submittedName>
        <fullName evidence="1">Alpha/beta-type small acid-soluble spore protein</fullName>
    </submittedName>
</protein>
<dbReference type="Proteomes" id="UP000779508">
    <property type="component" value="Unassembled WGS sequence"/>
</dbReference>
<dbReference type="PROSITE" id="PS00304">
    <property type="entry name" value="SASP_1"/>
    <property type="match status" value="1"/>
</dbReference>
<dbReference type="InterPro" id="IPR001448">
    <property type="entry name" value="SASP_alpha/beta-type"/>
</dbReference>
<dbReference type="EMBL" id="JAHLQK010000006">
    <property type="protein sequence ID" value="MBU5677930.1"/>
    <property type="molecule type" value="Genomic_DNA"/>
</dbReference>
<dbReference type="InterPro" id="IPR018126">
    <property type="entry name" value="SASP_alpha/beta-type_CS"/>
</dbReference>